<name>A0A179H0T3_PURLI</name>
<evidence type="ECO:0000313" key="5">
    <source>
        <dbReference type="EMBL" id="OAQ83845.1"/>
    </source>
</evidence>
<comment type="similarity">
    <text evidence="3">Belongs to the aldehyde dehydrogenase family.</text>
</comment>
<evidence type="ECO:0000313" key="6">
    <source>
        <dbReference type="Proteomes" id="UP000078240"/>
    </source>
</evidence>
<gene>
    <name evidence="5" type="ORF">VFPBJ_02612</name>
</gene>
<reference evidence="5 6" key="1">
    <citation type="submission" date="2016-01" db="EMBL/GenBank/DDBJ databases">
        <title>Biosynthesis of antibiotic leucinostatins and their inhibition on Phytophthora in bio-control Purpureocillium lilacinum.</title>
        <authorList>
            <person name="Wang G."/>
            <person name="Liu Z."/>
            <person name="Lin R."/>
            <person name="Li E."/>
            <person name="Mao Z."/>
            <person name="Ling J."/>
            <person name="Yin W."/>
            <person name="Xie B."/>
        </authorList>
    </citation>
    <scope>NUCLEOTIDE SEQUENCE [LARGE SCALE GENOMIC DNA]</scope>
    <source>
        <strain evidence="5">PLBJ-1</strain>
    </source>
</reference>
<dbReference type="GO" id="GO:0009450">
    <property type="term" value="P:gamma-aminobutyric acid catabolic process"/>
    <property type="evidence" value="ECO:0007669"/>
    <property type="project" value="TreeGrafter"/>
</dbReference>
<dbReference type="InterPro" id="IPR016161">
    <property type="entry name" value="Ald_DH/histidinol_DH"/>
</dbReference>
<dbReference type="GO" id="GO:0004777">
    <property type="term" value="F:succinate-semialdehyde dehydrogenase (NAD+) activity"/>
    <property type="evidence" value="ECO:0007669"/>
    <property type="project" value="TreeGrafter"/>
</dbReference>
<dbReference type="InterPro" id="IPR029510">
    <property type="entry name" value="Ald_DH_CS_GLU"/>
</dbReference>
<sequence>MSFFLEHAGKQVVPLWYDGEDCNLNPNNIFEVIHAADGTVAHHAQSASVADAQAAVDAAQAAFSTWSATSIPERRAVLLKVADLLTERADVLGVMQARETSSASSYGSYLAKVASANIREVASQITTACTGSLPPDQSTTIMVTKQAIGPVLIISPWNSPTVLGPRSIAAALAAGCTVVLKASELCPQTYRMLCQVFADAGLPRGALNQIVVKREDASSVTEAIISHPAIRKVEFIGSAAVGSLVAQTCARHLTPILLELGGKAPAIVCRDANLAKAAATCAFGAFVHHGQICMSTERIIVVQEVSEEFSKLLKKEVNEKWYHGAGSAATTAFATKAHALLDEALRDGAGYLAGENTYIDEAKTSLRPTIVTKLARDSRLRDLESFGPSATLYVVEDEDEALRVANDSAYGLSGAIWTSDVMKGLALSKKLECGMVHVNAGTMADFPTMAIQGVKGSGWGSNNSVYGIEEFLVTKSVTLQG</sequence>
<evidence type="ECO:0000256" key="1">
    <source>
        <dbReference type="ARBA" id="ARBA00023002"/>
    </source>
</evidence>
<evidence type="ECO:0000256" key="2">
    <source>
        <dbReference type="PROSITE-ProRule" id="PRU10007"/>
    </source>
</evidence>
<dbReference type="PANTHER" id="PTHR43353">
    <property type="entry name" value="SUCCINATE-SEMIALDEHYDE DEHYDROGENASE, MITOCHONDRIAL"/>
    <property type="match status" value="1"/>
</dbReference>
<protein>
    <submittedName>
        <fullName evidence="5">Salicylaldehyde dehydrogenase protein</fullName>
    </submittedName>
</protein>
<dbReference type="SUPFAM" id="SSF53720">
    <property type="entry name" value="ALDH-like"/>
    <property type="match status" value="1"/>
</dbReference>
<accession>A0A179H0T3</accession>
<evidence type="ECO:0000256" key="3">
    <source>
        <dbReference type="RuleBase" id="RU003345"/>
    </source>
</evidence>
<proteinExistence type="inferred from homology"/>
<dbReference type="InterPro" id="IPR016162">
    <property type="entry name" value="Ald_DH_N"/>
</dbReference>
<dbReference type="EMBL" id="LSBH01000002">
    <property type="protein sequence ID" value="OAQ83845.1"/>
    <property type="molecule type" value="Genomic_DNA"/>
</dbReference>
<dbReference type="InterPro" id="IPR015590">
    <property type="entry name" value="Aldehyde_DH_dom"/>
</dbReference>
<feature type="active site" evidence="2">
    <location>
        <position position="259"/>
    </location>
</feature>
<dbReference type="Proteomes" id="UP000078240">
    <property type="component" value="Unassembled WGS sequence"/>
</dbReference>
<dbReference type="InterPro" id="IPR050740">
    <property type="entry name" value="Aldehyde_DH_Superfamily"/>
</dbReference>
<comment type="caution">
    <text evidence="5">The sequence shown here is derived from an EMBL/GenBank/DDBJ whole genome shotgun (WGS) entry which is preliminary data.</text>
</comment>
<dbReference type="PROSITE" id="PS00687">
    <property type="entry name" value="ALDEHYDE_DEHYDR_GLU"/>
    <property type="match status" value="1"/>
</dbReference>
<dbReference type="AlphaFoldDB" id="A0A179H0T3"/>
<dbReference type="Gene3D" id="3.40.605.10">
    <property type="entry name" value="Aldehyde Dehydrogenase, Chain A, domain 1"/>
    <property type="match status" value="1"/>
</dbReference>
<keyword evidence="1 3" id="KW-0560">Oxidoreductase</keyword>
<evidence type="ECO:0000259" key="4">
    <source>
        <dbReference type="Pfam" id="PF00171"/>
    </source>
</evidence>
<dbReference type="Pfam" id="PF00171">
    <property type="entry name" value="Aldedh"/>
    <property type="match status" value="1"/>
</dbReference>
<organism evidence="5 6">
    <name type="scientific">Purpureocillium lilacinum</name>
    <name type="common">Paecilomyces lilacinus</name>
    <dbReference type="NCBI Taxonomy" id="33203"/>
    <lineage>
        <taxon>Eukaryota</taxon>
        <taxon>Fungi</taxon>
        <taxon>Dikarya</taxon>
        <taxon>Ascomycota</taxon>
        <taxon>Pezizomycotina</taxon>
        <taxon>Sordariomycetes</taxon>
        <taxon>Hypocreomycetidae</taxon>
        <taxon>Hypocreales</taxon>
        <taxon>Ophiocordycipitaceae</taxon>
        <taxon>Purpureocillium</taxon>
    </lineage>
</organism>
<dbReference type="Gene3D" id="3.40.309.10">
    <property type="entry name" value="Aldehyde Dehydrogenase, Chain A, domain 2"/>
    <property type="match status" value="1"/>
</dbReference>
<dbReference type="InterPro" id="IPR016163">
    <property type="entry name" value="Ald_DH_C"/>
</dbReference>
<feature type="domain" description="Aldehyde dehydrogenase" evidence="4">
    <location>
        <begin position="29"/>
        <end position="477"/>
    </location>
</feature>
<dbReference type="PANTHER" id="PTHR43353:SF6">
    <property type="entry name" value="CYTOPLASMIC ALDEHYDE DEHYDROGENASE (EUROFUNG)"/>
    <property type="match status" value="1"/>
</dbReference>